<proteinExistence type="predicted"/>
<dbReference type="Proteomes" id="UP000724584">
    <property type="component" value="Unassembled WGS sequence"/>
</dbReference>
<reference evidence="1 2" key="1">
    <citation type="journal article" date="2021" name="Nat. Commun.">
        <title>Genetic determinants of endophytism in the Arabidopsis root mycobiome.</title>
        <authorList>
            <person name="Mesny F."/>
            <person name="Miyauchi S."/>
            <person name="Thiergart T."/>
            <person name="Pickel B."/>
            <person name="Atanasova L."/>
            <person name="Karlsson M."/>
            <person name="Huettel B."/>
            <person name="Barry K.W."/>
            <person name="Haridas S."/>
            <person name="Chen C."/>
            <person name="Bauer D."/>
            <person name="Andreopoulos W."/>
            <person name="Pangilinan J."/>
            <person name="LaButti K."/>
            <person name="Riley R."/>
            <person name="Lipzen A."/>
            <person name="Clum A."/>
            <person name="Drula E."/>
            <person name="Henrissat B."/>
            <person name="Kohler A."/>
            <person name="Grigoriev I.V."/>
            <person name="Martin F.M."/>
            <person name="Hacquard S."/>
        </authorList>
    </citation>
    <scope>NUCLEOTIDE SEQUENCE [LARGE SCALE GENOMIC DNA]</scope>
    <source>
        <strain evidence="1 2">MPI-SDFR-AT-0079</strain>
    </source>
</reference>
<dbReference type="EMBL" id="JAGIZQ010000003">
    <property type="protein sequence ID" value="KAH6636222.1"/>
    <property type="molecule type" value="Genomic_DNA"/>
</dbReference>
<organism evidence="1 2">
    <name type="scientific">Chaetomium tenue</name>
    <dbReference type="NCBI Taxonomy" id="1854479"/>
    <lineage>
        <taxon>Eukaryota</taxon>
        <taxon>Fungi</taxon>
        <taxon>Dikarya</taxon>
        <taxon>Ascomycota</taxon>
        <taxon>Pezizomycotina</taxon>
        <taxon>Sordariomycetes</taxon>
        <taxon>Sordariomycetidae</taxon>
        <taxon>Sordariales</taxon>
        <taxon>Chaetomiaceae</taxon>
        <taxon>Chaetomium</taxon>
    </lineage>
</organism>
<accession>A0ACB7PBE6</accession>
<evidence type="ECO:0000313" key="2">
    <source>
        <dbReference type="Proteomes" id="UP000724584"/>
    </source>
</evidence>
<protein>
    <submittedName>
        <fullName evidence="1">Uncharacterized protein</fullName>
    </submittedName>
</protein>
<gene>
    <name evidence="1" type="ORF">F5144DRAFT_566779</name>
</gene>
<name>A0ACB7PBE6_9PEZI</name>
<sequence length="175" mass="19877">MLDLLAFSLILLPHACAKLHRVPMAPAGYHWRKLPLAEEDQPQAPGLPVPPPASPSASRLDSWASSWYRFRLPARTPPLVMWCPFTLSWYSAIHSCTCHLLPTGEYQTEWAEGNGLLPYSWLLRPPGYAVFPASYPPADCMICREIGRFGLVRDDCPLHDPFPWDWQVWPGRGRE</sequence>
<comment type="caution">
    <text evidence="1">The sequence shown here is derived from an EMBL/GenBank/DDBJ whole genome shotgun (WGS) entry which is preliminary data.</text>
</comment>
<keyword evidence="2" id="KW-1185">Reference proteome</keyword>
<evidence type="ECO:0000313" key="1">
    <source>
        <dbReference type="EMBL" id="KAH6636222.1"/>
    </source>
</evidence>